<protein>
    <recommendedName>
        <fullName evidence="3">CTHRC1 C-terminal domain-containing protein</fullName>
    </recommendedName>
</protein>
<dbReference type="PANTHER" id="PTHR24637">
    <property type="entry name" value="COLLAGEN"/>
    <property type="match status" value="1"/>
</dbReference>
<dbReference type="Pfam" id="PF25815">
    <property type="entry name" value="CTHRC1_C"/>
    <property type="match status" value="2"/>
</dbReference>
<feature type="domain" description="CTHRC1 C-terminal" evidence="3">
    <location>
        <begin position="254"/>
        <end position="386"/>
    </location>
</feature>
<organism evidence="4 5">
    <name type="scientific">Porites evermanni</name>
    <dbReference type="NCBI Taxonomy" id="104178"/>
    <lineage>
        <taxon>Eukaryota</taxon>
        <taxon>Metazoa</taxon>
        <taxon>Cnidaria</taxon>
        <taxon>Anthozoa</taxon>
        <taxon>Hexacorallia</taxon>
        <taxon>Scleractinia</taxon>
        <taxon>Fungiina</taxon>
        <taxon>Poritidae</taxon>
        <taxon>Porites</taxon>
    </lineage>
</organism>
<feature type="transmembrane region" description="Helical" evidence="2">
    <location>
        <begin position="167"/>
        <end position="186"/>
    </location>
</feature>
<dbReference type="EMBL" id="CALNXI010000819">
    <property type="protein sequence ID" value="CAH3141468.1"/>
    <property type="molecule type" value="Genomic_DNA"/>
</dbReference>
<feature type="compositionally biased region" description="Low complexity" evidence="1">
    <location>
        <begin position="210"/>
        <end position="226"/>
    </location>
</feature>
<evidence type="ECO:0000313" key="5">
    <source>
        <dbReference type="Proteomes" id="UP001159427"/>
    </source>
</evidence>
<reference evidence="4 5" key="1">
    <citation type="submission" date="2022-05" db="EMBL/GenBank/DDBJ databases">
        <authorList>
            <consortium name="Genoscope - CEA"/>
            <person name="William W."/>
        </authorList>
    </citation>
    <scope>NUCLEOTIDE SEQUENCE [LARGE SCALE GENOMIC DNA]</scope>
</reference>
<dbReference type="PANTHER" id="PTHR24637:SF282">
    <property type="entry name" value="CUTICLE COLLAGEN SQT-1"/>
    <property type="match status" value="1"/>
</dbReference>
<dbReference type="InterPro" id="IPR008160">
    <property type="entry name" value="Collagen"/>
</dbReference>
<proteinExistence type="predicted"/>
<evidence type="ECO:0000256" key="2">
    <source>
        <dbReference type="SAM" id="Phobius"/>
    </source>
</evidence>
<dbReference type="Pfam" id="PF01391">
    <property type="entry name" value="Collagen"/>
    <property type="match status" value="1"/>
</dbReference>
<evidence type="ECO:0000259" key="3">
    <source>
        <dbReference type="Pfam" id="PF25815"/>
    </source>
</evidence>
<dbReference type="Proteomes" id="UP001159427">
    <property type="component" value="Unassembled WGS sequence"/>
</dbReference>
<comment type="caution">
    <text evidence="4">The sequence shown here is derived from an EMBL/GenBank/DDBJ whole genome shotgun (WGS) entry which is preliminary data.</text>
</comment>
<keyword evidence="2" id="KW-0812">Transmembrane</keyword>
<keyword evidence="2" id="KW-1133">Transmembrane helix</keyword>
<evidence type="ECO:0000256" key="1">
    <source>
        <dbReference type="SAM" id="MobiDB-lite"/>
    </source>
</evidence>
<dbReference type="InterPro" id="IPR057873">
    <property type="entry name" value="CTHRC1_C"/>
</dbReference>
<keyword evidence="5" id="KW-1185">Reference proteome</keyword>
<keyword evidence="2" id="KW-0472">Membrane</keyword>
<gene>
    <name evidence="4" type="ORF">PEVE_00042152</name>
</gene>
<sequence>MCSHLNWKECTFTRAEGKDTGELYSCQFMKNYTQTALHVYFAGNLRIASCDNCCSRWYFTFNGAECSSPGRIDGAYYMATAAGKNLHRHRHIQGHCNNNHKGRVRVGFWVGNCNNGHALADAYIGWTTMSRIFIEEKVVVLCPRSPQKVQRRQRNVQKSVMRVQSSCFAYLNLVFFCVLVAVAVSSSSTHCGRGSCCVPGIPGIPGSPGPQGQNGPAGPQGPAGREGPPGPAGPKGDQGARGVQGPQGPSGGLNWKQCVFNHLNDGKDAGLIAQCNFKKSSSATSLHVFWSGALRIYNCNGCCMRWFFTFNDAECSAPLPIEGVVYMATGAHPNAVKDLHRVRHIEGVCNKHTAGNIRIGFHVGNCRGIKGADAYTGWNSVSRIYVEEIPAPQS</sequence>
<feature type="region of interest" description="Disordered" evidence="1">
    <location>
        <begin position="207"/>
        <end position="247"/>
    </location>
</feature>
<name>A0ABN8PDC0_9CNID</name>
<accession>A0ABN8PDC0</accession>
<evidence type="ECO:0000313" key="4">
    <source>
        <dbReference type="EMBL" id="CAH3141468.1"/>
    </source>
</evidence>
<feature type="domain" description="CTHRC1 C-terminal" evidence="3">
    <location>
        <begin position="5"/>
        <end position="134"/>
    </location>
</feature>